<proteinExistence type="predicted"/>
<dbReference type="EMBL" id="DVNG01000040">
    <property type="protein sequence ID" value="HIU49971.1"/>
    <property type="molecule type" value="Genomic_DNA"/>
</dbReference>
<evidence type="ECO:0000259" key="1">
    <source>
        <dbReference type="Pfam" id="PF10592"/>
    </source>
</evidence>
<accession>A0A9D1S7M9</accession>
<dbReference type="InterPro" id="IPR018891">
    <property type="entry name" value="AIPR_C"/>
</dbReference>
<dbReference type="Proteomes" id="UP000824118">
    <property type="component" value="Unassembled WGS sequence"/>
</dbReference>
<reference evidence="2" key="2">
    <citation type="journal article" date="2021" name="PeerJ">
        <title>Extensive microbial diversity within the chicken gut microbiome revealed by metagenomics and culture.</title>
        <authorList>
            <person name="Gilroy R."/>
            <person name="Ravi A."/>
            <person name="Getino M."/>
            <person name="Pursley I."/>
            <person name="Horton D.L."/>
            <person name="Alikhan N.F."/>
            <person name="Baker D."/>
            <person name="Gharbi K."/>
            <person name="Hall N."/>
            <person name="Watson M."/>
            <person name="Adriaenssens E.M."/>
            <person name="Foster-Nyarko E."/>
            <person name="Jarju S."/>
            <person name="Secka A."/>
            <person name="Antonio M."/>
            <person name="Oren A."/>
            <person name="Chaudhuri R.R."/>
            <person name="La Ragione R."/>
            <person name="Hildebrand F."/>
            <person name="Pallen M.J."/>
        </authorList>
    </citation>
    <scope>NUCLEOTIDE SEQUENCE</scope>
    <source>
        <strain evidence="2">ChiGjej1B1-1684</strain>
    </source>
</reference>
<evidence type="ECO:0000313" key="3">
    <source>
        <dbReference type="Proteomes" id="UP000824118"/>
    </source>
</evidence>
<evidence type="ECO:0000313" key="2">
    <source>
        <dbReference type="EMBL" id="HIU49971.1"/>
    </source>
</evidence>
<protein>
    <submittedName>
        <fullName evidence="2">AIPR family protein</fullName>
    </submittedName>
</protein>
<feature type="domain" description="Abortive phage infection protein C-terminal" evidence="1">
    <location>
        <begin position="243"/>
        <end position="547"/>
    </location>
</feature>
<dbReference type="Pfam" id="PF10592">
    <property type="entry name" value="AIPR"/>
    <property type="match status" value="1"/>
</dbReference>
<sequence>MSNRLILFRDQIKEDINIIQEQWSYTDLNLKDDSYAFNYWILSRIYGLDEEIIYDYITEYNDKSIDCFVYFEENKELYIIQNKYYSDDNTITRTQIADFLESPLAILNNNNYKKSSELQNIFNKIKDDSEGKIYLHFFSTTNNKSSDVDRLIKNFNNNNHGVTCFVNANFFDLSSLYDLYYGKNYSSDISFTYKLGTVNKGTFASLREEYGVEGLFEAYYIITPVYEIYKMLLEAEKKGYSIFERNIREYLGKNSVNNGIVQTLMSKSERKNFMYYNNGITVICKEIKSSYQDTHRKLRILPLENPQIVNGCQTVSSIKKVLENVTNAEEEYKNVYVMLKTLVIDNPEDLESKTFYNNVVKFTNKQNAISEKAFTSNMDIFYRMQEEFLKRGFVLLVKPSDNNKFKEMFKEKKEKITQIQKANKFIELMDFEITNYKDIVIPLEKILQIFLALIKTGYVAFTKKNLVLTQGKELFDEYCSKIHTYLTYDNMIKLYYLYKKAESEQKKSADKRTPIPYYMVGFLGTLIGEKTSENIQSSLNILFNDRKIFLEGYKYLSAICKSYRRMYEIQHNAEGVGEYHIMIKRPIDEKSLDISINNVDDVGVWEYVKEWKKYNG</sequence>
<reference evidence="2" key="1">
    <citation type="submission" date="2020-10" db="EMBL/GenBank/DDBJ databases">
        <authorList>
            <person name="Gilroy R."/>
        </authorList>
    </citation>
    <scope>NUCLEOTIDE SEQUENCE</scope>
    <source>
        <strain evidence="2">ChiGjej1B1-1684</strain>
    </source>
</reference>
<organism evidence="2 3">
    <name type="scientific">Candidatus Limousia pullorum</name>
    <dbReference type="NCBI Taxonomy" id="2840860"/>
    <lineage>
        <taxon>Bacteria</taxon>
        <taxon>Bacillati</taxon>
        <taxon>Bacillota</taxon>
        <taxon>Clostridia</taxon>
        <taxon>Eubacteriales</taxon>
        <taxon>Oscillospiraceae</taxon>
        <taxon>Oscillospiraceae incertae sedis</taxon>
        <taxon>Candidatus Limousia</taxon>
    </lineage>
</organism>
<gene>
    <name evidence="2" type="ORF">IAD22_03025</name>
</gene>
<comment type="caution">
    <text evidence="2">The sequence shown here is derived from an EMBL/GenBank/DDBJ whole genome shotgun (WGS) entry which is preliminary data.</text>
</comment>
<name>A0A9D1S7M9_9FIRM</name>
<dbReference type="AlphaFoldDB" id="A0A9D1S7M9"/>